<dbReference type="InterPro" id="IPR036689">
    <property type="entry name" value="ESAT-6-like_sf"/>
</dbReference>
<reference evidence="4 5" key="1">
    <citation type="journal article" date="2014" name="Int. J. Syst. Evol. Microbiol.">
        <title>Complete genome sequence of Corynebacterium casei LMG S-19264T (=DSM 44701T), isolated from a smear-ripened cheese.</title>
        <authorList>
            <consortium name="US DOE Joint Genome Institute (JGI-PGF)"/>
            <person name="Walter F."/>
            <person name="Albersmeier A."/>
            <person name="Kalinowski J."/>
            <person name="Ruckert C."/>
        </authorList>
    </citation>
    <scope>NUCLEOTIDE SEQUENCE [LARGE SCALE GENOMIC DNA]</scope>
    <source>
        <strain evidence="4 5">CGMCC 4.7206</strain>
    </source>
</reference>
<evidence type="ECO:0000313" key="5">
    <source>
        <dbReference type="Proteomes" id="UP000597989"/>
    </source>
</evidence>
<feature type="compositionally biased region" description="Pro residues" evidence="2">
    <location>
        <begin position="454"/>
        <end position="468"/>
    </location>
</feature>
<evidence type="ECO:0000256" key="1">
    <source>
        <dbReference type="SAM" id="Coils"/>
    </source>
</evidence>
<keyword evidence="1" id="KW-0175">Coiled coil</keyword>
<feature type="compositionally biased region" description="Basic and acidic residues" evidence="2">
    <location>
        <begin position="394"/>
        <end position="404"/>
    </location>
</feature>
<dbReference type="Gene3D" id="1.10.287.1060">
    <property type="entry name" value="ESAT-6-like"/>
    <property type="match status" value="1"/>
</dbReference>
<dbReference type="Proteomes" id="UP000597989">
    <property type="component" value="Unassembled WGS sequence"/>
</dbReference>
<dbReference type="InterPro" id="IPR049082">
    <property type="entry name" value="T7SS_signal"/>
</dbReference>
<feature type="coiled-coil region" evidence="1">
    <location>
        <begin position="472"/>
        <end position="524"/>
    </location>
</feature>
<feature type="coiled-coil region" evidence="1">
    <location>
        <begin position="114"/>
        <end position="186"/>
    </location>
</feature>
<gene>
    <name evidence="4" type="ORF">GCM10011581_08280</name>
</gene>
<dbReference type="EMBL" id="BMMT01000002">
    <property type="protein sequence ID" value="GGI73619.1"/>
    <property type="molecule type" value="Genomic_DNA"/>
</dbReference>
<dbReference type="Pfam" id="PF21725">
    <property type="entry name" value="T7SS_signal"/>
    <property type="match status" value="1"/>
</dbReference>
<organism evidence="4 5">
    <name type="scientific">Saccharopolyspora thermophila</name>
    <dbReference type="NCBI Taxonomy" id="89367"/>
    <lineage>
        <taxon>Bacteria</taxon>
        <taxon>Bacillati</taxon>
        <taxon>Actinomycetota</taxon>
        <taxon>Actinomycetes</taxon>
        <taxon>Pseudonocardiales</taxon>
        <taxon>Pseudonocardiaceae</taxon>
        <taxon>Saccharopolyspora</taxon>
    </lineage>
</organism>
<proteinExistence type="predicted"/>
<dbReference type="SUPFAM" id="SSF140453">
    <property type="entry name" value="EsxAB dimer-like"/>
    <property type="match status" value="1"/>
</dbReference>
<feature type="domain" description="Putative T7SS secretion signal" evidence="3">
    <location>
        <begin position="40"/>
        <end position="201"/>
    </location>
</feature>
<feature type="compositionally biased region" description="Basic and acidic residues" evidence="2">
    <location>
        <begin position="426"/>
        <end position="438"/>
    </location>
</feature>
<dbReference type="AlphaFoldDB" id="A0A917N7J2"/>
<evidence type="ECO:0000313" key="4">
    <source>
        <dbReference type="EMBL" id="GGI73619.1"/>
    </source>
</evidence>
<feature type="compositionally biased region" description="Pro residues" evidence="2">
    <location>
        <begin position="369"/>
        <end position="386"/>
    </location>
</feature>
<feature type="region of interest" description="Disordered" evidence="2">
    <location>
        <begin position="343"/>
        <end position="471"/>
    </location>
</feature>
<evidence type="ECO:0000259" key="3">
    <source>
        <dbReference type="Pfam" id="PF21725"/>
    </source>
</evidence>
<feature type="compositionally biased region" description="Pro residues" evidence="2">
    <location>
        <begin position="412"/>
        <end position="422"/>
    </location>
</feature>
<protein>
    <recommendedName>
        <fullName evidence="3">Putative T7SS secretion signal domain-containing protein</fullName>
    </recommendedName>
</protein>
<sequence>MVSNTSSFQQDLAELGATAAESAQDLAHSVGIDIGYRSPIPGDPARLHELADRLQQLSTTLNSAGEAYKRLETGGWTGPAGDAFRANYLETAPSMWLKAADALGDGATAVRTYADELARQQQAASAAAQALQDAHARTEQARQQYNAKVEANVDPGPWQDPGAAAAAQAERDIAKAKAAVANAAKQAAYAVRATTTGAPEKGLLDYLGIAVDAFQATTDTVSEFLGGFGAGAWEMGKSILLTPGGELALGLWDMLQNPDKAQQVAASVQTMWTQFQADPLGTAYTMGKTMLGIEQLRDNPARWAGEMTPGAIAAAATAGAGTAGKLTSGLGKVARKLDDIGQRPGIFEHHGQPPGPGAPPRDHGAHAQPPAPPQAPPAHHPAPPASGSPVPFEPRPDGEYEKPFGPRGSDPAPEPDPAPDPGPTTSRREMPDWDDHTPDSWMDDGSGHHAQPELDPPPQHSEPAPGPDPQQIMAKQEHVQRLEAALKDVEDRLRSPEGLTPNEIASLRTNADLISRELDQARADLKRLLGGR</sequence>
<comment type="caution">
    <text evidence="4">The sequence shown here is derived from an EMBL/GenBank/DDBJ whole genome shotgun (WGS) entry which is preliminary data.</text>
</comment>
<dbReference type="RefSeq" id="WP_188985606.1">
    <property type="nucleotide sequence ID" value="NZ_BMMT01000002.1"/>
</dbReference>
<name>A0A917N7J2_9PSEU</name>
<accession>A0A917N7J2</accession>
<evidence type="ECO:0000256" key="2">
    <source>
        <dbReference type="SAM" id="MobiDB-lite"/>
    </source>
</evidence>